<dbReference type="InterPro" id="IPR019557">
    <property type="entry name" value="AminoTfrase-like_pln_mobile"/>
</dbReference>
<feature type="domain" description="Aminotransferase-like plant mobile" evidence="1">
    <location>
        <begin position="100"/>
        <end position="461"/>
    </location>
</feature>
<name>A0A9Q1QJ55_9CARY</name>
<gene>
    <name evidence="2" type="ORF">Cgig2_029649</name>
</gene>
<reference evidence="2" key="1">
    <citation type="submission" date="2022-04" db="EMBL/GenBank/DDBJ databases">
        <title>Carnegiea gigantea Genome sequencing and assembly v2.</title>
        <authorList>
            <person name="Copetti D."/>
            <person name="Sanderson M.J."/>
            <person name="Burquez A."/>
            <person name="Wojciechowski M.F."/>
        </authorList>
    </citation>
    <scope>NUCLEOTIDE SEQUENCE</scope>
    <source>
        <strain evidence="2">SGP5-SGP5p</strain>
        <tissue evidence="2">Aerial part</tissue>
    </source>
</reference>
<dbReference type="InterPro" id="IPR044824">
    <property type="entry name" value="MAIN-like"/>
</dbReference>
<dbReference type="Proteomes" id="UP001153076">
    <property type="component" value="Unassembled WGS sequence"/>
</dbReference>
<accession>A0A9Q1QJ55</accession>
<evidence type="ECO:0000313" key="2">
    <source>
        <dbReference type="EMBL" id="KAJ8443744.1"/>
    </source>
</evidence>
<dbReference type="EMBL" id="JAKOGI010000113">
    <property type="protein sequence ID" value="KAJ8443744.1"/>
    <property type="molecule type" value="Genomic_DNA"/>
</dbReference>
<evidence type="ECO:0000313" key="3">
    <source>
        <dbReference type="Proteomes" id="UP001153076"/>
    </source>
</evidence>
<dbReference type="AlphaFoldDB" id="A0A9Q1QJ55"/>
<dbReference type="GO" id="GO:0010073">
    <property type="term" value="P:meristem maintenance"/>
    <property type="evidence" value="ECO:0007669"/>
    <property type="project" value="InterPro"/>
</dbReference>
<sequence>MAGSSSDETLIEKKADLIISPSSGKPSWRIAHFLKPSFSTSKQPQNLQIFLNPKKPTNPNAKSLTSKVDFCGWKRPLNEWNSWVEKLLPSFESSWKKTSIFEPIIASTFEIPKCNDTIFALAEKWCPETSSFLLPWGEVTITLEDVMVLGGYSVLGDSVLCSCNNEELCEIEKRLNEVRKVIMQTKAKKAGQDDWMDYWMGKVSKFEQEAFLSLWLSRHGLPCNSVGTIQKSVFPIAIHLARGTKIALAPAVLARIYRDLRLLKERNETLGVQGAGNLKKINLWAPLQLLQMWIWERFPKLSPVPNVVLDGQPRSARWNKVKILRKNDVGLVIDSAKERFKWRPYCASPNSCSVLAKFYPEDEKWVLVSSAIDSALQSYARLIRASYLVGLDCIEPYLPHRVSMQFGFDQDIPSGAFSQLKSNTSEIAWNNYSRPIKDVKLYIPSRLCVPGVTKRYLEWWKNSNFTEEDAKPSIANLSQCSLDGSERMRIKFENNEADVPPGFEPRGKRIRLQGKEGSYSTQVCSSHGVDAEDDSDDDNLTLSQLQLKRMNRADERTASSLSCSGAPLSPARDVCIREEKNSRLIEPVDLQNVIRVNNSSNSAVKVQNPVLRSTMPKKGTQETFP</sequence>
<dbReference type="PANTHER" id="PTHR46033">
    <property type="entry name" value="PROTEIN MAIN-LIKE 2"/>
    <property type="match status" value="1"/>
</dbReference>
<comment type="caution">
    <text evidence="2">The sequence shown here is derived from an EMBL/GenBank/DDBJ whole genome shotgun (WGS) entry which is preliminary data.</text>
</comment>
<dbReference type="PANTHER" id="PTHR46033:SF67">
    <property type="entry name" value="AMINOTRANSFERASE-LIKE, PLANT MOBILE DOMAIN FAMILY PROTEIN"/>
    <property type="match status" value="1"/>
</dbReference>
<protein>
    <recommendedName>
        <fullName evidence="1">Aminotransferase-like plant mobile domain-containing protein</fullName>
    </recommendedName>
</protein>
<organism evidence="2 3">
    <name type="scientific">Carnegiea gigantea</name>
    <dbReference type="NCBI Taxonomy" id="171969"/>
    <lineage>
        <taxon>Eukaryota</taxon>
        <taxon>Viridiplantae</taxon>
        <taxon>Streptophyta</taxon>
        <taxon>Embryophyta</taxon>
        <taxon>Tracheophyta</taxon>
        <taxon>Spermatophyta</taxon>
        <taxon>Magnoliopsida</taxon>
        <taxon>eudicotyledons</taxon>
        <taxon>Gunneridae</taxon>
        <taxon>Pentapetalae</taxon>
        <taxon>Caryophyllales</taxon>
        <taxon>Cactineae</taxon>
        <taxon>Cactaceae</taxon>
        <taxon>Cactoideae</taxon>
        <taxon>Echinocereeae</taxon>
        <taxon>Carnegiea</taxon>
    </lineage>
</organism>
<dbReference type="Pfam" id="PF10536">
    <property type="entry name" value="PMD"/>
    <property type="match status" value="1"/>
</dbReference>
<dbReference type="OrthoDB" id="1572276at2759"/>
<evidence type="ECO:0000259" key="1">
    <source>
        <dbReference type="Pfam" id="PF10536"/>
    </source>
</evidence>
<keyword evidence="3" id="KW-1185">Reference proteome</keyword>
<proteinExistence type="predicted"/>